<gene>
    <name evidence="1" type="ORF">X975_03492</name>
</gene>
<dbReference type="PANTHER" id="PTHR47456:SF1">
    <property type="entry name" value="PHD-TYPE DOMAIN-CONTAINING PROTEIN"/>
    <property type="match status" value="1"/>
</dbReference>
<organism evidence="1 2">
    <name type="scientific">Stegodyphus mimosarum</name>
    <name type="common">African social velvet spider</name>
    <dbReference type="NCBI Taxonomy" id="407821"/>
    <lineage>
        <taxon>Eukaryota</taxon>
        <taxon>Metazoa</taxon>
        <taxon>Ecdysozoa</taxon>
        <taxon>Arthropoda</taxon>
        <taxon>Chelicerata</taxon>
        <taxon>Arachnida</taxon>
        <taxon>Araneae</taxon>
        <taxon>Araneomorphae</taxon>
        <taxon>Entelegynae</taxon>
        <taxon>Eresoidea</taxon>
        <taxon>Eresidae</taxon>
        <taxon>Stegodyphus</taxon>
    </lineage>
</organism>
<evidence type="ECO:0000313" key="1">
    <source>
        <dbReference type="EMBL" id="KFM66736.1"/>
    </source>
</evidence>
<dbReference type="EMBL" id="KK116080">
    <property type="protein sequence ID" value="KFM66736.1"/>
    <property type="molecule type" value="Genomic_DNA"/>
</dbReference>
<accession>A0A087TNP7</accession>
<sequence>MPQFKVVPTPKRKLIMSRKIKEKLANKDSIDGEEVFMFNLPNSQDHQNHLMGNMAAAIEPVDTRVRHFIASKVQNGKCNATVISELLEVYVSTELGETDKTRRRFYPEMEAIRRIISQ</sequence>
<dbReference type="Pfam" id="PF15299">
    <property type="entry name" value="ALS2CR8"/>
    <property type="match status" value="1"/>
</dbReference>
<proteinExistence type="predicted"/>
<dbReference type="Proteomes" id="UP000054359">
    <property type="component" value="Unassembled WGS sequence"/>
</dbReference>
<dbReference type="GO" id="GO:0003700">
    <property type="term" value="F:DNA-binding transcription factor activity"/>
    <property type="evidence" value="ECO:0007669"/>
    <property type="project" value="InterPro"/>
</dbReference>
<feature type="non-terminal residue" evidence="1">
    <location>
        <position position="118"/>
    </location>
</feature>
<protein>
    <submittedName>
        <fullName evidence="1">Uncharacterized protein</fullName>
    </submittedName>
</protein>
<dbReference type="AlphaFoldDB" id="A0A087TNP7"/>
<dbReference type="PANTHER" id="PTHR47456">
    <property type="entry name" value="PHD-TYPE DOMAIN-CONTAINING PROTEIN"/>
    <property type="match status" value="1"/>
</dbReference>
<dbReference type="InterPro" id="IPR029309">
    <property type="entry name" value="CaRF"/>
</dbReference>
<evidence type="ECO:0000313" key="2">
    <source>
        <dbReference type="Proteomes" id="UP000054359"/>
    </source>
</evidence>
<keyword evidence="2" id="KW-1185">Reference proteome</keyword>
<name>A0A087TNP7_STEMI</name>
<dbReference type="OrthoDB" id="6157967at2759"/>
<reference evidence="1 2" key="1">
    <citation type="submission" date="2013-11" db="EMBL/GenBank/DDBJ databases">
        <title>Genome sequencing of Stegodyphus mimosarum.</title>
        <authorList>
            <person name="Bechsgaard J."/>
        </authorList>
    </citation>
    <scope>NUCLEOTIDE SEQUENCE [LARGE SCALE GENOMIC DNA]</scope>
</reference>